<keyword evidence="3" id="KW-1185">Reference proteome</keyword>
<evidence type="ECO:0000313" key="3">
    <source>
        <dbReference type="Proteomes" id="UP001595805"/>
    </source>
</evidence>
<sequence length="163" mass="18086">MESSLLVNIIFFEAILVFVSLPAFLLGLKFEGNSPSKRLWFEPAGIMIPIVWIVLFGLLATLQSKLFGMDMSEMAFNVFTLALVCAMYPYYTLGLEKATGISAIKFGLLGNGLILMVSLWLASQVGQISPQLAYFVFPLVVWTAYTTFVLIGRIRLMRGVSID</sequence>
<feature type="transmembrane region" description="Helical" evidence="1">
    <location>
        <begin position="103"/>
        <end position="121"/>
    </location>
</feature>
<evidence type="ECO:0000256" key="1">
    <source>
        <dbReference type="SAM" id="Phobius"/>
    </source>
</evidence>
<accession>A0ABV8AT15</accession>
<name>A0ABV8AT15_9BACT</name>
<keyword evidence="1" id="KW-0812">Transmembrane</keyword>
<evidence type="ECO:0000313" key="2">
    <source>
        <dbReference type="EMBL" id="MFC3881088.1"/>
    </source>
</evidence>
<gene>
    <name evidence="2" type="ORF">ACFOSV_12915</name>
</gene>
<protein>
    <submittedName>
        <fullName evidence="2">Uncharacterized protein</fullName>
    </submittedName>
</protein>
<proteinExistence type="predicted"/>
<comment type="caution">
    <text evidence="2">The sequence shown here is derived from an EMBL/GenBank/DDBJ whole genome shotgun (WGS) entry which is preliminary data.</text>
</comment>
<feature type="transmembrane region" description="Helical" evidence="1">
    <location>
        <begin position="74"/>
        <end position="91"/>
    </location>
</feature>
<keyword evidence="1" id="KW-0472">Membrane</keyword>
<dbReference type="EMBL" id="JBHRZS010000007">
    <property type="protein sequence ID" value="MFC3881088.1"/>
    <property type="molecule type" value="Genomic_DNA"/>
</dbReference>
<feature type="transmembrane region" description="Helical" evidence="1">
    <location>
        <begin position="6"/>
        <end position="28"/>
    </location>
</feature>
<organism evidence="2 3">
    <name type="scientific">Algoriphagus namhaensis</name>
    <dbReference type="NCBI Taxonomy" id="915353"/>
    <lineage>
        <taxon>Bacteria</taxon>
        <taxon>Pseudomonadati</taxon>
        <taxon>Bacteroidota</taxon>
        <taxon>Cytophagia</taxon>
        <taxon>Cytophagales</taxon>
        <taxon>Cyclobacteriaceae</taxon>
        <taxon>Algoriphagus</taxon>
    </lineage>
</organism>
<reference evidence="3" key="1">
    <citation type="journal article" date="2019" name="Int. J. Syst. Evol. Microbiol.">
        <title>The Global Catalogue of Microorganisms (GCM) 10K type strain sequencing project: providing services to taxonomists for standard genome sequencing and annotation.</title>
        <authorList>
            <consortium name="The Broad Institute Genomics Platform"/>
            <consortium name="The Broad Institute Genome Sequencing Center for Infectious Disease"/>
            <person name="Wu L."/>
            <person name="Ma J."/>
        </authorList>
    </citation>
    <scope>NUCLEOTIDE SEQUENCE [LARGE SCALE GENOMIC DNA]</scope>
    <source>
        <strain evidence="3">CCUG 60523</strain>
    </source>
</reference>
<dbReference type="Proteomes" id="UP001595805">
    <property type="component" value="Unassembled WGS sequence"/>
</dbReference>
<feature type="transmembrane region" description="Helical" evidence="1">
    <location>
        <begin position="40"/>
        <end position="62"/>
    </location>
</feature>
<keyword evidence="1" id="KW-1133">Transmembrane helix</keyword>
<dbReference type="RefSeq" id="WP_377906428.1">
    <property type="nucleotide sequence ID" value="NZ_JBHRZS010000007.1"/>
</dbReference>
<feature type="transmembrane region" description="Helical" evidence="1">
    <location>
        <begin position="133"/>
        <end position="151"/>
    </location>
</feature>